<evidence type="ECO:0000313" key="2">
    <source>
        <dbReference type="EMBL" id="SDY14357.1"/>
    </source>
</evidence>
<protein>
    <submittedName>
        <fullName evidence="2">Thioredoxin</fullName>
    </submittedName>
</protein>
<dbReference type="InterPro" id="IPR013766">
    <property type="entry name" value="Thioredoxin_domain"/>
</dbReference>
<reference evidence="2 3" key="1">
    <citation type="submission" date="2016-10" db="EMBL/GenBank/DDBJ databases">
        <authorList>
            <person name="Varghese N."/>
            <person name="Submissions S."/>
        </authorList>
    </citation>
    <scope>NUCLEOTIDE SEQUENCE [LARGE SCALE GENOMIC DNA]</scope>
    <source>
        <strain evidence="2 3">DSM 20748</strain>
    </source>
</reference>
<evidence type="ECO:0000313" key="3">
    <source>
        <dbReference type="Proteomes" id="UP000198647"/>
    </source>
</evidence>
<dbReference type="Proteomes" id="UP000198647">
    <property type="component" value="Unassembled WGS sequence"/>
</dbReference>
<evidence type="ECO:0000259" key="1">
    <source>
        <dbReference type="Pfam" id="PF00085"/>
    </source>
</evidence>
<organism evidence="2 3">
    <name type="scientific">Salimicrobium album</name>
    <dbReference type="NCBI Taxonomy" id="50717"/>
    <lineage>
        <taxon>Bacteria</taxon>
        <taxon>Bacillati</taxon>
        <taxon>Bacillota</taxon>
        <taxon>Bacilli</taxon>
        <taxon>Bacillales</taxon>
        <taxon>Bacillaceae</taxon>
        <taxon>Salimicrobium</taxon>
    </lineage>
</organism>
<dbReference type="CDD" id="cd02947">
    <property type="entry name" value="TRX_family"/>
    <property type="match status" value="1"/>
</dbReference>
<feature type="domain" description="Thioredoxin" evidence="1">
    <location>
        <begin position="25"/>
        <end position="97"/>
    </location>
</feature>
<keyword evidence="3" id="KW-1185">Reference proteome</keyword>
<accession>A0A1H3HFV8</accession>
<comment type="caution">
    <text evidence="2">The sequence shown here is derived from an EMBL/GenBank/DDBJ whole genome shotgun (WGS) entry which is preliminary data.</text>
</comment>
<dbReference type="EMBL" id="FNOS01000005">
    <property type="protein sequence ID" value="SDY14357.1"/>
    <property type="molecule type" value="Genomic_DNA"/>
</dbReference>
<proteinExistence type="predicted"/>
<name>A0A1H3HFV8_9BACI</name>
<dbReference type="InterPro" id="IPR036249">
    <property type="entry name" value="Thioredoxin-like_sf"/>
</dbReference>
<dbReference type="Pfam" id="PF00085">
    <property type="entry name" value="Thioredoxin"/>
    <property type="match status" value="1"/>
</dbReference>
<dbReference type="SUPFAM" id="SSF52833">
    <property type="entry name" value="Thioredoxin-like"/>
    <property type="match status" value="1"/>
</dbReference>
<gene>
    <name evidence="2" type="ORF">SAMN04488081_2197</name>
</gene>
<sequence length="122" mass="13820">MKVQGKNKVEVKISMEKLQTITEARQIISKEKLSLVYISQPTCSVCHSLKPQVEELLESYPEVKAIHLDATEIPEVSGEFQVFTVPVVLVYSEGRELIREARFVPVGELDYQLDKLQDAMNA</sequence>
<dbReference type="Gene3D" id="3.40.30.10">
    <property type="entry name" value="Glutaredoxin"/>
    <property type="match status" value="1"/>
</dbReference>